<reference evidence="1 2" key="1">
    <citation type="submission" date="2010-10" db="EMBL/GenBank/DDBJ databases">
        <authorList>
            <person name="Durkin A.S."/>
            <person name="Madupu R."/>
            <person name="Torralba M."/>
            <person name="Gillis M."/>
            <person name="Methe B."/>
            <person name="Sutton G."/>
            <person name="Nelson K.E."/>
        </authorList>
    </citation>
    <scope>NUCLEOTIDE SEQUENCE [LARGE SCALE GENOMIC DNA]</scope>
    <source>
        <strain evidence="1 2">ACS-139-V-Col8</strain>
    </source>
</reference>
<gene>
    <name evidence="1" type="ORF">HMPREF9257_1468</name>
</gene>
<dbReference type="AlphaFoldDB" id="E4KPI0"/>
<proteinExistence type="predicted"/>
<dbReference type="EMBL" id="AENN01000015">
    <property type="protein sequence ID" value="EFR30973.1"/>
    <property type="molecule type" value="Genomic_DNA"/>
</dbReference>
<name>E4KPI0_9LACT</name>
<keyword evidence="2" id="KW-1185">Reference proteome</keyword>
<dbReference type="OrthoDB" id="9806724at2"/>
<accession>E4KPI0</accession>
<comment type="caution">
    <text evidence="1">The sequence shown here is derived from an EMBL/GenBank/DDBJ whole genome shotgun (WGS) entry which is preliminary data.</text>
</comment>
<sequence>MEQAIEEGSTAMIGMARPFVLNPNLVKDNDLTSINDRP</sequence>
<evidence type="ECO:0000313" key="1">
    <source>
        <dbReference type="EMBL" id="EFR30973.1"/>
    </source>
</evidence>
<dbReference type="Proteomes" id="UP000005990">
    <property type="component" value="Unassembled WGS sequence"/>
</dbReference>
<protein>
    <submittedName>
        <fullName evidence="1">Uncharacterized protein</fullName>
    </submittedName>
</protein>
<organism evidence="1 2">
    <name type="scientific">Eremococcus coleocola ACS-139-V-Col8</name>
    <dbReference type="NCBI Taxonomy" id="908337"/>
    <lineage>
        <taxon>Bacteria</taxon>
        <taxon>Bacillati</taxon>
        <taxon>Bacillota</taxon>
        <taxon>Bacilli</taxon>
        <taxon>Lactobacillales</taxon>
        <taxon>Aerococcaceae</taxon>
        <taxon>Eremococcus</taxon>
    </lineage>
</organism>
<evidence type="ECO:0000313" key="2">
    <source>
        <dbReference type="Proteomes" id="UP000005990"/>
    </source>
</evidence>